<evidence type="ECO:0000313" key="4">
    <source>
        <dbReference type="EMBL" id="WCE47009.1"/>
    </source>
</evidence>
<feature type="binding site" evidence="2">
    <location>
        <position position="61"/>
    </location>
    <ligand>
        <name>substrate</name>
    </ligand>
</feature>
<dbReference type="GO" id="GO:0016791">
    <property type="term" value="F:phosphatase activity"/>
    <property type="evidence" value="ECO:0007669"/>
    <property type="project" value="TreeGrafter"/>
</dbReference>
<evidence type="ECO:0000256" key="3">
    <source>
        <dbReference type="SAM" id="MobiDB-lite"/>
    </source>
</evidence>
<dbReference type="PROSITE" id="PS00175">
    <property type="entry name" value="PG_MUTASE"/>
    <property type="match status" value="1"/>
</dbReference>
<evidence type="ECO:0000256" key="2">
    <source>
        <dbReference type="PIRSR" id="PIRSR613078-2"/>
    </source>
</evidence>
<feature type="region of interest" description="Disordered" evidence="3">
    <location>
        <begin position="207"/>
        <end position="229"/>
    </location>
</feature>
<dbReference type="KEGG" id="wne:PIG85_05010"/>
<dbReference type="CDD" id="cd07067">
    <property type="entry name" value="HP_PGM_like"/>
    <property type="match status" value="1"/>
</dbReference>
<dbReference type="Pfam" id="PF00300">
    <property type="entry name" value="His_Phos_1"/>
    <property type="match status" value="1"/>
</dbReference>
<sequence length="229" mass="24891">MKLVLIRHGQTSSNLAGALDTAYPGADLNADGMNQAASLAAGWEDRGLPKLDALYSSFIQRAQQTAAPLAKKFDLDLQVREGLREVRAGELEMNTDAESVTEYLSTLIRWVRGDLSYRMPGAETGQEILDRFDKVVKEAHAKVGEGTAGIVCHGAVMRLYAASRTNQITEQLISQFPVPNTQTTLLEGEPGSFTALTWAGKPIEEWPVRDDAGEPLSSQQAMRAMEGKA</sequence>
<feature type="binding site" evidence="2">
    <location>
        <begin position="7"/>
        <end position="14"/>
    </location>
    <ligand>
        <name>substrate</name>
    </ligand>
</feature>
<protein>
    <submittedName>
        <fullName evidence="4">Histidine phosphatase family protein</fullName>
    </submittedName>
</protein>
<proteinExistence type="predicted"/>
<organism evidence="4 5">
    <name type="scientific">Winkia neuii subsp. anitrata</name>
    <dbReference type="NCBI Taxonomy" id="29318"/>
    <lineage>
        <taxon>Bacteria</taxon>
        <taxon>Bacillati</taxon>
        <taxon>Actinomycetota</taxon>
        <taxon>Actinomycetes</taxon>
        <taxon>Actinomycetales</taxon>
        <taxon>Actinomycetaceae</taxon>
        <taxon>Winkia</taxon>
    </lineage>
</organism>
<dbReference type="RefSeq" id="WP_004805446.1">
    <property type="nucleotide sequence ID" value="NZ_CP116394.1"/>
</dbReference>
<dbReference type="AlphaFoldDB" id="A0AB38XS49"/>
<dbReference type="PANTHER" id="PTHR48100:SF58">
    <property type="entry name" value="PE-PGRS FAMILY PROTEIN PE_PGRS11"/>
    <property type="match status" value="1"/>
</dbReference>
<dbReference type="InterPro" id="IPR013078">
    <property type="entry name" value="His_Pase_superF_clade-1"/>
</dbReference>
<dbReference type="EMBL" id="CP116394">
    <property type="protein sequence ID" value="WCE47009.1"/>
    <property type="molecule type" value="Genomic_DNA"/>
</dbReference>
<feature type="active site" description="Proton donor/acceptor" evidence="1">
    <location>
        <position position="85"/>
    </location>
</feature>
<dbReference type="InterPro" id="IPR029033">
    <property type="entry name" value="His_PPase_superfam"/>
</dbReference>
<dbReference type="Gene3D" id="3.40.50.1240">
    <property type="entry name" value="Phosphoglycerate mutase-like"/>
    <property type="match status" value="1"/>
</dbReference>
<accession>A0AB38XS49</accession>
<dbReference type="InterPro" id="IPR001345">
    <property type="entry name" value="PG/BPGM_mutase_AS"/>
</dbReference>
<dbReference type="SUPFAM" id="SSF53254">
    <property type="entry name" value="Phosphoglycerate mutase-like"/>
    <property type="match status" value="1"/>
</dbReference>
<dbReference type="InterPro" id="IPR050275">
    <property type="entry name" value="PGM_Phosphatase"/>
</dbReference>
<feature type="active site" description="Tele-phosphohistidine intermediate" evidence="1">
    <location>
        <position position="8"/>
    </location>
</feature>
<dbReference type="PANTHER" id="PTHR48100">
    <property type="entry name" value="BROAD-SPECIFICITY PHOSPHATASE YOR283W-RELATED"/>
    <property type="match status" value="1"/>
</dbReference>
<gene>
    <name evidence="4" type="ORF">PIG85_05010</name>
</gene>
<dbReference type="SMART" id="SM00855">
    <property type="entry name" value="PGAM"/>
    <property type="match status" value="1"/>
</dbReference>
<dbReference type="GO" id="GO:0005737">
    <property type="term" value="C:cytoplasm"/>
    <property type="evidence" value="ECO:0007669"/>
    <property type="project" value="TreeGrafter"/>
</dbReference>
<reference evidence="4" key="1">
    <citation type="submission" date="2023-01" db="EMBL/GenBank/DDBJ databases">
        <title>Comparative Genomic Analysis of the Clinically-Derived Winkia Strain NY0527 Provides Evidence into the Taxonomic Reassignment of Winkia neuii and Characterizes Their Virulence Traits.</title>
        <authorList>
            <person name="Cai X."/>
            <person name="Peng Y."/>
            <person name="Li M."/>
            <person name="Qiu Y."/>
            <person name="Wang Y."/>
            <person name="Xu L."/>
            <person name="Hou Q."/>
        </authorList>
    </citation>
    <scope>NUCLEOTIDE SEQUENCE</scope>
    <source>
        <strain evidence="4">NY0527</strain>
    </source>
</reference>
<evidence type="ECO:0000256" key="1">
    <source>
        <dbReference type="PIRSR" id="PIRSR613078-1"/>
    </source>
</evidence>
<dbReference type="Proteomes" id="UP001211044">
    <property type="component" value="Chromosome"/>
</dbReference>
<name>A0AB38XS49_9ACTO</name>
<evidence type="ECO:0000313" key="5">
    <source>
        <dbReference type="Proteomes" id="UP001211044"/>
    </source>
</evidence>